<name>A0A2V2ZZ27_9BACI</name>
<feature type="transmembrane region" description="Helical" evidence="7">
    <location>
        <begin position="49"/>
        <end position="70"/>
    </location>
</feature>
<evidence type="ECO:0000256" key="7">
    <source>
        <dbReference type="SAM" id="Phobius"/>
    </source>
</evidence>
<feature type="transmembrane region" description="Helical" evidence="7">
    <location>
        <begin position="169"/>
        <end position="187"/>
    </location>
</feature>
<reference evidence="8 9" key="1">
    <citation type="submission" date="2018-05" db="EMBL/GenBank/DDBJ databases">
        <title>Freshwater and sediment microbial communities from various areas in North America, analyzing microbe dynamics in response to fracking.</title>
        <authorList>
            <person name="Lamendella R."/>
        </authorList>
    </citation>
    <scope>NUCLEOTIDE SEQUENCE [LARGE SCALE GENOMIC DNA]</scope>
    <source>
        <strain evidence="8 9">15_TX</strain>
    </source>
</reference>
<evidence type="ECO:0000256" key="1">
    <source>
        <dbReference type="ARBA" id="ARBA00004141"/>
    </source>
</evidence>
<feature type="transmembrane region" description="Helical" evidence="7">
    <location>
        <begin position="82"/>
        <end position="102"/>
    </location>
</feature>
<dbReference type="NCBIfam" id="NF008502">
    <property type="entry name" value="PRK11412.1"/>
    <property type="match status" value="1"/>
</dbReference>
<evidence type="ECO:0000313" key="8">
    <source>
        <dbReference type="EMBL" id="PWW28942.1"/>
    </source>
</evidence>
<proteinExistence type="inferred from homology"/>
<feature type="transmembrane region" description="Helical" evidence="7">
    <location>
        <begin position="379"/>
        <end position="401"/>
    </location>
</feature>
<dbReference type="Pfam" id="PF00860">
    <property type="entry name" value="Xan_ur_permease"/>
    <property type="match status" value="1"/>
</dbReference>
<dbReference type="EMBL" id="QGTW01000005">
    <property type="protein sequence ID" value="PWW28942.1"/>
    <property type="molecule type" value="Genomic_DNA"/>
</dbReference>
<feature type="transmembrane region" description="Helical" evidence="7">
    <location>
        <begin position="135"/>
        <end position="157"/>
    </location>
</feature>
<dbReference type="AlphaFoldDB" id="A0A2V2ZZ27"/>
<feature type="transmembrane region" description="Helical" evidence="7">
    <location>
        <begin position="243"/>
        <end position="264"/>
    </location>
</feature>
<comment type="similarity">
    <text evidence="2">Belongs to the nucleobase:cation symporter-2 (NCS2) (TC 2.A.40) family.</text>
</comment>
<dbReference type="PANTHER" id="PTHR42810">
    <property type="entry name" value="PURINE PERMEASE C1399.01C-RELATED"/>
    <property type="match status" value="1"/>
</dbReference>
<organism evidence="8 9">
    <name type="scientific">Cytobacillus oceanisediminis</name>
    <dbReference type="NCBI Taxonomy" id="665099"/>
    <lineage>
        <taxon>Bacteria</taxon>
        <taxon>Bacillati</taxon>
        <taxon>Bacillota</taxon>
        <taxon>Bacilli</taxon>
        <taxon>Bacillales</taxon>
        <taxon>Bacillaceae</taxon>
        <taxon>Cytobacillus</taxon>
    </lineage>
</organism>
<dbReference type="GO" id="GO:0042907">
    <property type="term" value="F:xanthine transmembrane transporter activity"/>
    <property type="evidence" value="ECO:0007669"/>
    <property type="project" value="TreeGrafter"/>
</dbReference>
<comment type="caution">
    <text evidence="8">The sequence shown here is derived from an EMBL/GenBank/DDBJ whole genome shotgun (WGS) entry which is preliminary data.</text>
</comment>
<keyword evidence="4 7" id="KW-0812">Transmembrane</keyword>
<feature type="transmembrane region" description="Helical" evidence="7">
    <location>
        <begin position="284"/>
        <end position="305"/>
    </location>
</feature>
<evidence type="ECO:0000313" key="9">
    <source>
        <dbReference type="Proteomes" id="UP000247150"/>
    </source>
</evidence>
<dbReference type="Proteomes" id="UP000247150">
    <property type="component" value="Unassembled WGS sequence"/>
</dbReference>
<feature type="transmembrane region" description="Helical" evidence="7">
    <location>
        <begin position="20"/>
        <end position="42"/>
    </location>
</feature>
<keyword evidence="3" id="KW-0813">Transport</keyword>
<keyword evidence="5 7" id="KW-1133">Transmembrane helix</keyword>
<dbReference type="InterPro" id="IPR006043">
    <property type="entry name" value="NCS2"/>
</dbReference>
<keyword evidence="6 7" id="KW-0472">Membrane</keyword>
<comment type="subcellular location">
    <subcellularLocation>
        <location evidence="1">Membrane</location>
        <topology evidence="1">Multi-pass membrane protein</topology>
    </subcellularLocation>
</comment>
<dbReference type="GO" id="GO:0005886">
    <property type="term" value="C:plasma membrane"/>
    <property type="evidence" value="ECO:0007669"/>
    <property type="project" value="TreeGrafter"/>
</dbReference>
<feature type="transmembrane region" description="Helical" evidence="7">
    <location>
        <begin position="407"/>
        <end position="426"/>
    </location>
</feature>
<evidence type="ECO:0000256" key="4">
    <source>
        <dbReference type="ARBA" id="ARBA00022692"/>
    </source>
</evidence>
<evidence type="ECO:0000256" key="5">
    <source>
        <dbReference type="ARBA" id="ARBA00022989"/>
    </source>
</evidence>
<evidence type="ECO:0000256" key="2">
    <source>
        <dbReference type="ARBA" id="ARBA00008821"/>
    </source>
</evidence>
<dbReference type="PANTHER" id="PTHR42810:SF6">
    <property type="entry name" value="PURINE PERMEASE YBBY-RELATED"/>
    <property type="match status" value="1"/>
</dbReference>
<dbReference type="NCBIfam" id="NF037981">
    <property type="entry name" value="NCS2_1"/>
    <property type="match status" value="1"/>
</dbReference>
<accession>A0A2V2ZZ27</accession>
<protein>
    <submittedName>
        <fullName evidence="8">Xanthine/uracil permease</fullName>
    </submittedName>
</protein>
<sequence length="443" mass="47469">MESGVGSMNKRFGTVTIFSSVQWLFFIFANTVMIPISVGAVFQLPSETIAMMLRVSLVFTGLASIFQGWAGHRYPLMEGHSGLLWGVILNLGLSASSLGMSFTQIGGGIATGVLLASAVTLILAAFNGISLLKSIFNPMVMSVYLFLLTFQLIFIFFKGMMKVSDQGTIDVPITLYSFALVIFVSLLKLKGNGIISNFSILIGLLGGWIGYDLLFMSEGQQGAASAGEVSFTLFPLGQPNLEVGIIAVTFFAGLMNLSNTVASISSADTLFKKESGKREYRGSIFFTAVFTVIGSGFGLVPFTPFTSSIGFLQSTRILMKTPFFLGGALLAVIGMIPPLGSWLAGMPVTVGNAVLFVAYLQLFGTAFNSLNGKTFNSDTIFRLAAPVLIGISLMNTPAALFADLPVLIQPFISNGLIMGVLISILMEKMVNWSAFEQFELKNN</sequence>
<gene>
    <name evidence="8" type="ORF">DFO73_105179</name>
</gene>
<feature type="transmembrane region" description="Helical" evidence="7">
    <location>
        <begin position="109"/>
        <end position="129"/>
    </location>
</feature>
<evidence type="ECO:0000256" key="6">
    <source>
        <dbReference type="ARBA" id="ARBA00023136"/>
    </source>
</evidence>
<feature type="transmembrane region" description="Helical" evidence="7">
    <location>
        <begin position="317"/>
        <end position="336"/>
    </location>
</feature>
<feature type="transmembrane region" description="Helical" evidence="7">
    <location>
        <begin position="342"/>
        <end position="367"/>
    </location>
</feature>
<feature type="transmembrane region" description="Helical" evidence="7">
    <location>
        <begin position="193"/>
        <end position="211"/>
    </location>
</feature>
<evidence type="ECO:0000256" key="3">
    <source>
        <dbReference type="ARBA" id="ARBA00022448"/>
    </source>
</evidence>